<dbReference type="Proteomes" id="UP001367508">
    <property type="component" value="Unassembled WGS sequence"/>
</dbReference>
<keyword evidence="5" id="KW-1185">Reference proteome</keyword>
<dbReference type="PANTHER" id="PTHR31623">
    <property type="entry name" value="F21J9.9"/>
    <property type="match status" value="1"/>
</dbReference>
<comment type="caution">
    <text evidence="4">The sequence shown here is derived from an EMBL/GenBank/DDBJ whole genome shotgun (WGS) entry which is preliminary data.</text>
</comment>
<dbReference type="AlphaFoldDB" id="A0AAN9L2E1"/>
<comment type="similarity">
    <text evidence="1">Belongs to the plant acyltransferase family.</text>
</comment>
<evidence type="ECO:0000313" key="4">
    <source>
        <dbReference type="EMBL" id="KAK7328230.1"/>
    </source>
</evidence>
<reference evidence="4 5" key="1">
    <citation type="submission" date="2024-01" db="EMBL/GenBank/DDBJ databases">
        <title>The genomes of 5 underutilized Papilionoideae crops provide insights into root nodulation and disease resistanc.</title>
        <authorList>
            <person name="Jiang F."/>
        </authorList>
    </citation>
    <scope>NUCLEOTIDE SEQUENCE [LARGE SCALE GENOMIC DNA]</scope>
    <source>
        <strain evidence="4">LVBAO_FW01</strain>
        <tissue evidence="4">Leaves</tissue>
    </source>
</reference>
<name>A0AAN9L2E1_CANGL</name>
<keyword evidence="2" id="KW-0808">Transferase</keyword>
<gene>
    <name evidence="4" type="ORF">VNO77_22332</name>
</gene>
<protein>
    <submittedName>
        <fullName evidence="4">Uncharacterized protein</fullName>
    </submittedName>
</protein>
<evidence type="ECO:0000256" key="1">
    <source>
        <dbReference type="ARBA" id="ARBA00009861"/>
    </source>
</evidence>
<organism evidence="4 5">
    <name type="scientific">Canavalia gladiata</name>
    <name type="common">Sword bean</name>
    <name type="synonym">Dolichos gladiatus</name>
    <dbReference type="NCBI Taxonomy" id="3824"/>
    <lineage>
        <taxon>Eukaryota</taxon>
        <taxon>Viridiplantae</taxon>
        <taxon>Streptophyta</taxon>
        <taxon>Embryophyta</taxon>
        <taxon>Tracheophyta</taxon>
        <taxon>Spermatophyta</taxon>
        <taxon>Magnoliopsida</taxon>
        <taxon>eudicotyledons</taxon>
        <taxon>Gunneridae</taxon>
        <taxon>Pentapetalae</taxon>
        <taxon>rosids</taxon>
        <taxon>fabids</taxon>
        <taxon>Fabales</taxon>
        <taxon>Fabaceae</taxon>
        <taxon>Papilionoideae</taxon>
        <taxon>50 kb inversion clade</taxon>
        <taxon>NPAAA clade</taxon>
        <taxon>indigoferoid/millettioid clade</taxon>
        <taxon>Phaseoleae</taxon>
        <taxon>Canavalia</taxon>
    </lineage>
</organism>
<dbReference type="GO" id="GO:0016746">
    <property type="term" value="F:acyltransferase activity"/>
    <property type="evidence" value="ECO:0007669"/>
    <property type="project" value="UniProtKB-KW"/>
</dbReference>
<keyword evidence="3" id="KW-0012">Acyltransferase</keyword>
<dbReference type="Pfam" id="PF02458">
    <property type="entry name" value="Transferase"/>
    <property type="match status" value="1"/>
</dbReference>
<dbReference type="InterPro" id="IPR023213">
    <property type="entry name" value="CAT-like_dom_sf"/>
</dbReference>
<sequence length="437" mass="48547">MSGKMKLEVVERKCIKPSTPTPSNLQSFKLSLLDQLAPNIHGNMTLFYPHNPTVDAHHFSTKSQLLQNTLSQILTLFYPLAGRLHDPATILCNDQGAFFIESRTDTSLSDILTVPDFDTLQCLLPTADNQTMTASNSSMLLVRFTSFRCGGTALTISLTHKIVDIAALITLLKAWTAACVGSTAPVLPELTVGATLFPPREIPGMSASVNTVSSAKFTTTRLVFHASKVEELKNRVKTGFKASRVEVVLALIWKCALGASRSKTGSFKRSVLFQAVNLRPRMEPVVPDTAVGNFVWPFMVTVEKESDVELEVMVRRMREGMREFVEKKAKKLKKEGAFGVVMESLKERAEVLKKDSISWVYKCSSWCKFPLLKTDFGWGEAVWMSSVNNMVSNTIALMDTNDGGVEAFVTLDHQHIPFFQQHPHLLHYALLNPPLII</sequence>
<evidence type="ECO:0000256" key="2">
    <source>
        <dbReference type="ARBA" id="ARBA00022679"/>
    </source>
</evidence>
<dbReference type="PANTHER" id="PTHR31623:SF19">
    <property type="entry name" value="VINORINE SYNTHASE-RELATED"/>
    <property type="match status" value="1"/>
</dbReference>
<dbReference type="Gene3D" id="3.30.559.10">
    <property type="entry name" value="Chloramphenicol acetyltransferase-like domain"/>
    <property type="match status" value="2"/>
</dbReference>
<evidence type="ECO:0000313" key="5">
    <source>
        <dbReference type="Proteomes" id="UP001367508"/>
    </source>
</evidence>
<dbReference type="EMBL" id="JAYMYQ010000005">
    <property type="protein sequence ID" value="KAK7328230.1"/>
    <property type="molecule type" value="Genomic_DNA"/>
</dbReference>
<evidence type="ECO:0000256" key="3">
    <source>
        <dbReference type="ARBA" id="ARBA00023315"/>
    </source>
</evidence>
<proteinExistence type="inferred from homology"/>
<accession>A0AAN9L2E1</accession>